<protein>
    <submittedName>
        <fullName evidence="1">Deoxyribodipyrimidine photo-lyase, mitochondrial</fullName>
    </submittedName>
</protein>
<organism evidence="1 2">
    <name type="scientific">[Candida] jaroonii</name>
    <dbReference type="NCBI Taxonomy" id="467808"/>
    <lineage>
        <taxon>Eukaryota</taxon>
        <taxon>Fungi</taxon>
        <taxon>Dikarya</taxon>
        <taxon>Ascomycota</taxon>
        <taxon>Saccharomycotina</taxon>
        <taxon>Pichiomycetes</taxon>
        <taxon>Debaryomycetaceae</taxon>
        <taxon>Yamadazyma</taxon>
    </lineage>
</organism>
<accession>A0ACA9YDI6</accession>
<proteinExistence type="predicted"/>
<evidence type="ECO:0000313" key="2">
    <source>
        <dbReference type="Proteomes" id="UP001152531"/>
    </source>
</evidence>
<reference evidence="1" key="1">
    <citation type="submission" date="2022-06" db="EMBL/GenBank/DDBJ databases">
        <authorList>
            <person name="Legras J.-L."/>
            <person name="Devillers H."/>
            <person name="Grondin C."/>
        </authorList>
    </citation>
    <scope>NUCLEOTIDE SEQUENCE</scope>
    <source>
        <strain evidence="1">CLIB 1444</strain>
    </source>
</reference>
<name>A0ACA9YDI6_9ASCO</name>
<comment type="caution">
    <text evidence="1">The sequence shown here is derived from an EMBL/GenBank/DDBJ whole genome shotgun (WGS) entry which is preliminary data.</text>
</comment>
<keyword evidence="2" id="KW-1185">Reference proteome</keyword>
<sequence>MTKRQKLESLPKFSDTHKVPSDKHVVKYLTEENKPYNILKDRLQPFKKLETKGVVHIFDHDIRSQDNRGLYEATQIGKKVKAPVYGLYVHCTEDLYNHAVSAFQLTYKIDALNHLKSDLEKLKIPLTILEVEKSKDVDKEIINWCKEREIDYITTNMVYEVNELRLVTRLCDKFDGHVSAYQDNCIVPPGELKSGKGTQYSVFTPWYRSWAKYVNANGIETYEPEANGKLPEKSNVSFKVPDDKKLSTEHKKTYDKLYKSMSSYDGAMKRFHDYADNMEDYDENRNNLTYNASHLSAPLAIGVISSRTIIRYLLDNKIKKVDQGDDGTVQWVRQIAWRDFYKHIVANCPFVCMHKPFQLDYSDIEWEYNKEHWLAWCEGNTGFPVVDACMRQLNTTGYLSNRGRMIVASFLTKHLMIDWRYGEEYFSNHLVDCDFASNNGGWGFCSSVGVDPQPYFRIFNPYLQSTRFDSDGEFIKQWVPELKSLDTKKIHHPDEIENYPEPIVDHKTARERALERYADAR</sequence>
<gene>
    <name evidence="1" type="ORF">CLIB1444_11S01002</name>
</gene>
<evidence type="ECO:0000313" key="1">
    <source>
        <dbReference type="EMBL" id="CAH6722782.1"/>
    </source>
</evidence>
<dbReference type="EMBL" id="CALSDN010000011">
    <property type="protein sequence ID" value="CAH6722782.1"/>
    <property type="molecule type" value="Genomic_DNA"/>
</dbReference>
<dbReference type="Proteomes" id="UP001152531">
    <property type="component" value="Unassembled WGS sequence"/>
</dbReference>